<accession>A0A2X0Z804</accession>
<protein>
    <submittedName>
        <fullName evidence="1">Uncharacterized protein</fullName>
    </submittedName>
</protein>
<evidence type="ECO:0000313" key="1">
    <source>
        <dbReference type="EMBL" id="SPT97962.1"/>
    </source>
</evidence>
<dbReference type="RefSeq" id="WP_112116896.1">
    <property type="nucleotide sequence ID" value="NZ_UAQE01000001.1"/>
</dbReference>
<dbReference type="InterPro" id="IPR054199">
    <property type="entry name" value="DUF6904"/>
</dbReference>
<name>A0A2X0Z804_9BACI</name>
<dbReference type="AlphaFoldDB" id="A0A2X0Z804"/>
<dbReference type="STRING" id="1421.A2J09_18310"/>
<dbReference type="EMBL" id="UAQE01000001">
    <property type="protein sequence ID" value="SPT97962.1"/>
    <property type="molecule type" value="Genomic_DNA"/>
</dbReference>
<evidence type="ECO:0000313" key="2">
    <source>
        <dbReference type="Proteomes" id="UP000251431"/>
    </source>
</evidence>
<proteinExistence type="predicted"/>
<reference evidence="1 2" key="1">
    <citation type="submission" date="2018-06" db="EMBL/GenBank/DDBJ databases">
        <authorList>
            <consortium name="Pathogen Informatics"/>
            <person name="Doyle S."/>
        </authorList>
    </citation>
    <scope>NUCLEOTIDE SEQUENCE [LARGE SCALE GENOMIC DNA]</scope>
    <source>
        <strain evidence="1 2">NCTC7582</strain>
    </source>
</reference>
<gene>
    <name evidence="1" type="ORF">NCTC7582_01385</name>
</gene>
<organism evidence="1 2">
    <name type="scientific">Lysinibacillus capsici</name>
    <dbReference type="NCBI Taxonomy" id="2115968"/>
    <lineage>
        <taxon>Bacteria</taxon>
        <taxon>Bacillati</taxon>
        <taxon>Bacillota</taxon>
        <taxon>Bacilli</taxon>
        <taxon>Bacillales</taxon>
        <taxon>Bacillaceae</taxon>
        <taxon>Lysinibacillus</taxon>
    </lineage>
</organism>
<dbReference type="Proteomes" id="UP000251431">
    <property type="component" value="Unassembled WGS sequence"/>
</dbReference>
<sequence>MISIQSTEQLTGVRISADYWDLDELINAIYKVTGDENKYYDYQGPRLRILSVCYKLRHAMLGEHHLEFVSNGLNKSVLTQHELIFPNKNVYFSTEILWPEIIFSAIALNDFIELHQKLNNASIWNHEIAIIRKFQAAIAECLEQEVSDEDYVVFLRMLHAKNPLTFRFATQYVDILNLEYIELSKDERQAHLAAFAVRLMVEDHEYVALKSQLMEAAMATKQALHDIQIQLNYPEEILW</sequence>
<dbReference type="Pfam" id="PF21845">
    <property type="entry name" value="DUF6904"/>
    <property type="match status" value="1"/>
</dbReference>